<sequence>MKSHQWSVIGSLDRAFAKEGAQVTATDINGEKLKELDGIPGIKTKVVDVTKKDQVEALAKDFDYVDVLFNVAGFVHHGSILECEESDWDFTMNVNVRSMYLMIKAFLPKMLPRKSGNIINMASVASSIKGVVNRCVYSTSKAAIIGLTKSVAADFLEQGIRCNCICPGTVDTPSLRQRIQDRPDPEQAFKDFMARQKTGRLCTAEEVAHLCVYLASDEHHLTVSQTVLVVPKRSESPSPSMTEETIYVPRPVSSVDACTNTDPPYECCPWLRRLCPCPPRGLLATIITKVSMAAVLFGVVWSITEKECLPGGNLFGIVTLFICSVAGGKLFGRIRFPNVPPLPPLLGMLLAGFILRNIPVVTDAVYIDVRWSASLRNIALGVILVKAGLELDGKALRKLKAVCLRLSMFPLTFEATTMAVVSYLILGLPWVWGFILGFVLGAVSPAVVVPSMLLLQKEGYGLEQGIPTLLMAACSVDDIIAITCFTTCLGIAFASGSVWLNILRGPLEVLGGAVAGVALGYFIRYFPSRDQGNLVLKRSFLVLGLAVFALFGSNVAGIPGAGGLCTLVLTFVAGLGWGKSKAPVEAVVERFWHVFQPLLFGLIGAEVIISSLEVTTVFLGIAALFIALTVRLLITFVVVMRAGFNLKEKVFIALAWMPKATVQAAIGSTALDMARSKNDLELQRYAMDVLTVAVLSIIITAPIGALLISLLGPRLLQKPKNPEWVQQAGVRHCYTGNRQNLYINKNTKVICQGFTGKQGTFHSQQSLDYGSQLVGGVSPGKGGKTHLGLPVFNSVKEAKDGTGADATVIYVPPPFAAAAIIEAIDAEIPLAVCITEGIPQQDMVRVKHKLLRQNKPRLVGPNCPGVINPGECKIGIMPGHIHKKGRIGIGGDPFNGTNFIDCLEVFLQDPKTEGIILIGEIGGDAEENAAEYLKQHNSGASAKPVVSFIAGLTAPPGRRMGHAGAIIAGGKGGAKEKIAALQSAGVVVSMSPAQLGSTMYKEFEKRKML</sequence>
<dbReference type="EC" id="6.2.1.4" evidence="11"/>
<comment type="similarity">
    <text evidence="11">Belongs to the succinate/malate CoA ligase alpha subunit family.</text>
</comment>
<evidence type="ECO:0000256" key="9">
    <source>
        <dbReference type="ARBA" id="ARBA00023002"/>
    </source>
</evidence>
<dbReference type="Gene3D" id="1.20.1530.20">
    <property type="match status" value="1"/>
</dbReference>
<dbReference type="GO" id="GO:0015297">
    <property type="term" value="F:antiporter activity"/>
    <property type="evidence" value="ECO:0007669"/>
    <property type="project" value="InterPro"/>
</dbReference>
<dbReference type="GO" id="GO:0004776">
    <property type="term" value="F:succinate-CoA ligase (GDP-forming) activity"/>
    <property type="evidence" value="ECO:0007669"/>
    <property type="project" value="UniProtKB-EC"/>
</dbReference>
<keyword evidence="4 11" id="KW-0816">Tricarboxylic acid cycle</keyword>
<feature type="transmembrane region" description="Helical" evidence="12">
    <location>
        <begin position="535"/>
        <end position="552"/>
    </location>
</feature>
<dbReference type="Pfam" id="PF13561">
    <property type="entry name" value="adh_short_C2"/>
    <property type="match status" value="1"/>
</dbReference>
<evidence type="ECO:0000256" key="3">
    <source>
        <dbReference type="ARBA" id="ARBA00007367"/>
    </source>
</evidence>
<comment type="function">
    <text evidence="11">Succinyl-CoA synthetase functions in the citric acid cycle (TCA), coupling the hydrolysis of succinyl-CoA to the synthesis of either ATP or GTP and thus represents the only step of substrate-level phosphorylation in the TCA. The alpha subunit of the enzyme binds the substrates coenzyme A and phosphate, while succinate binding and specificity for either ATP or GTP is provided by different beta subunits.</text>
</comment>
<evidence type="ECO:0000256" key="2">
    <source>
        <dbReference type="ARBA" id="ARBA00005064"/>
    </source>
</evidence>
<keyword evidence="11" id="KW-0496">Mitochondrion</keyword>
<feature type="transmembrane region" description="Helical" evidence="12">
    <location>
        <begin position="467"/>
        <end position="493"/>
    </location>
</feature>
<dbReference type="STRING" id="84645.A0A498ML40"/>
<feature type="binding site" evidence="11">
    <location>
        <position position="781"/>
    </location>
    <ligand>
        <name>CoA</name>
        <dbReference type="ChEBI" id="CHEBI:57287"/>
    </ligand>
</feature>
<dbReference type="Gene3D" id="3.40.50.720">
    <property type="entry name" value="NAD(P)-binding Rossmann-like Domain"/>
    <property type="match status" value="2"/>
</dbReference>
<feature type="transmembrane region" description="Helical" evidence="12">
    <location>
        <begin position="431"/>
        <end position="455"/>
    </location>
</feature>
<feature type="transmembrane region" description="Helical" evidence="12">
    <location>
        <begin position="505"/>
        <end position="523"/>
    </location>
</feature>
<keyword evidence="7 11" id="KW-0547">Nucleotide-binding</keyword>
<dbReference type="PRINTS" id="PR00080">
    <property type="entry name" value="SDRFAMILY"/>
</dbReference>
<dbReference type="GO" id="GO:0006099">
    <property type="term" value="P:tricarboxylic acid cycle"/>
    <property type="evidence" value="ECO:0007669"/>
    <property type="project" value="UniProtKB-UniRule"/>
</dbReference>
<keyword evidence="5 11" id="KW-0436">Ligase</keyword>
<comment type="subcellular location">
    <subcellularLocation>
        <location evidence="1">Membrane</location>
        <topology evidence="1">Multi-pass membrane protein</topology>
    </subcellularLocation>
    <subcellularLocation>
        <location evidence="11">Mitochondrion</location>
    </subcellularLocation>
</comment>
<proteinExistence type="evidence at protein level"/>
<feature type="transmembrane region" description="Helical" evidence="12">
    <location>
        <begin position="558"/>
        <end position="578"/>
    </location>
</feature>
<dbReference type="Proteomes" id="UP000290572">
    <property type="component" value="Unassembled WGS sequence"/>
</dbReference>
<dbReference type="GO" id="GO:0005739">
    <property type="term" value="C:mitochondrion"/>
    <property type="evidence" value="ECO:0007669"/>
    <property type="project" value="UniProtKB-SubCell"/>
</dbReference>
<dbReference type="Pfam" id="PF00549">
    <property type="entry name" value="Ligase_CoA"/>
    <property type="match status" value="1"/>
</dbReference>
<comment type="caution">
    <text evidence="11">Lacks conserved residue(s) required for the propagation of feature annotation.</text>
</comment>
<feature type="transmembrane region" description="Helical" evidence="12">
    <location>
        <begin position="690"/>
        <end position="711"/>
    </location>
</feature>
<dbReference type="UniPathway" id="UPA00223">
    <property type="reaction ID" value="UER00999"/>
</dbReference>
<feature type="transmembrane region" description="Helical" evidence="12">
    <location>
        <begin position="281"/>
        <end position="302"/>
    </location>
</feature>
<evidence type="ECO:0000313" key="15">
    <source>
        <dbReference type="Proteomes" id="UP000290572"/>
    </source>
</evidence>
<protein>
    <recommendedName>
        <fullName evidence="11">Succinate--CoA ligase [ADP/GDP-forming] subunit alpha, mitochondrial</fullName>
        <ecNumber evidence="11">6.2.1.4</ecNumber>
        <ecNumber evidence="11">6.2.1.5</ecNumber>
    </recommendedName>
    <alternativeName>
        <fullName evidence="11">Succinyl-CoA synthetase subunit alpha</fullName>
        <shortName evidence="11">SCS-alpha</shortName>
    </alternativeName>
</protein>
<dbReference type="InterPro" id="IPR020904">
    <property type="entry name" value="Sc_DH/Rdtase_CS"/>
</dbReference>
<dbReference type="CDD" id="cd05368">
    <property type="entry name" value="DHRS6_like_SDR_c"/>
    <property type="match status" value="1"/>
</dbReference>
<keyword evidence="9" id="KW-0560">Oxidoreductase</keyword>
<dbReference type="InterPro" id="IPR038770">
    <property type="entry name" value="Na+/solute_symporter_sf"/>
</dbReference>
<comment type="similarity">
    <text evidence="3">Belongs to the monovalent cation:proton antiporter 1 (CPA1) transporter (TC 2.A.36) family.</text>
</comment>
<evidence type="ECO:0000256" key="12">
    <source>
        <dbReference type="SAM" id="Phobius"/>
    </source>
</evidence>
<name>A0A498ML40_LABRO</name>
<evidence type="ECO:0000313" key="14">
    <source>
        <dbReference type="EMBL" id="RXN20054.1"/>
    </source>
</evidence>
<dbReference type="InterPro" id="IPR017440">
    <property type="entry name" value="Cit_synth/succinyl-CoA_lig_AS"/>
</dbReference>
<dbReference type="InterPro" id="IPR005811">
    <property type="entry name" value="SUCC_ACL_C"/>
</dbReference>
<comment type="caution">
    <text evidence="14">The sequence shown here is derived from an EMBL/GenBank/DDBJ whole genome shotgun (WGS) entry which is preliminary data.</text>
</comment>
<evidence type="ECO:0000256" key="10">
    <source>
        <dbReference type="ARBA" id="ARBA00023136"/>
    </source>
</evidence>
<comment type="catalytic activity">
    <reaction evidence="11">
        <text>GTP + succinate + CoA = succinyl-CoA + GDP + phosphate</text>
        <dbReference type="Rhea" id="RHEA:22120"/>
        <dbReference type="ChEBI" id="CHEBI:30031"/>
        <dbReference type="ChEBI" id="CHEBI:37565"/>
        <dbReference type="ChEBI" id="CHEBI:43474"/>
        <dbReference type="ChEBI" id="CHEBI:57287"/>
        <dbReference type="ChEBI" id="CHEBI:57292"/>
        <dbReference type="ChEBI" id="CHEBI:58189"/>
        <dbReference type="EC" id="6.2.1.4"/>
    </reaction>
</comment>
<feature type="transmembrane region" description="Helical" evidence="12">
    <location>
        <begin position="314"/>
        <end position="332"/>
    </location>
</feature>
<dbReference type="AlphaFoldDB" id="A0A498ML40"/>
<evidence type="ECO:0000256" key="4">
    <source>
        <dbReference type="ARBA" id="ARBA00022532"/>
    </source>
</evidence>
<dbReference type="GO" id="GO:0000166">
    <property type="term" value="F:nucleotide binding"/>
    <property type="evidence" value="ECO:0007669"/>
    <property type="project" value="UniProtKB-KW"/>
</dbReference>
<evidence type="ECO:0000259" key="13">
    <source>
        <dbReference type="SMART" id="SM00881"/>
    </source>
</evidence>
<feature type="domain" description="CoA-binding" evidence="13">
    <location>
        <begin position="742"/>
        <end position="838"/>
    </location>
</feature>
<evidence type="ECO:0000256" key="7">
    <source>
        <dbReference type="ARBA" id="ARBA00022741"/>
    </source>
</evidence>
<reference evidence="14 15" key="1">
    <citation type="submission" date="2018-03" db="EMBL/GenBank/DDBJ databases">
        <title>Draft genome sequence of Rohu Carp (Labeo rohita).</title>
        <authorList>
            <person name="Das P."/>
            <person name="Kushwaha B."/>
            <person name="Joshi C.G."/>
            <person name="Kumar D."/>
            <person name="Nagpure N.S."/>
            <person name="Sahoo L."/>
            <person name="Das S.P."/>
            <person name="Bit A."/>
            <person name="Patnaik S."/>
            <person name="Meher P.K."/>
            <person name="Jayasankar P."/>
            <person name="Koringa P.G."/>
            <person name="Patel N.V."/>
            <person name="Hinsu A.T."/>
            <person name="Kumar R."/>
            <person name="Pandey M."/>
            <person name="Agarwal S."/>
            <person name="Srivastava S."/>
            <person name="Singh M."/>
            <person name="Iquebal M.A."/>
            <person name="Jaiswal S."/>
            <person name="Angadi U.B."/>
            <person name="Kumar N."/>
            <person name="Raza M."/>
            <person name="Shah T.M."/>
            <person name="Rai A."/>
            <person name="Jena J.K."/>
        </authorList>
    </citation>
    <scope>NUCLEOTIDE SEQUENCE [LARGE SCALE GENOMIC DNA]</scope>
    <source>
        <strain evidence="14">DASCIFA01</strain>
        <tissue evidence="14">Testis</tissue>
    </source>
</reference>
<comment type="pathway">
    <text evidence="2 11">Carbohydrate metabolism; tricarboxylic acid cycle; succinate from succinyl-CoA (ligase route): step 1/1.</text>
</comment>
<accession>A0A498ML40</accession>
<dbReference type="PROSITE" id="PS00061">
    <property type="entry name" value="ADH_SHORT"/>
    <property type="match status" value="1"/>
</dbReference>
<dbReference type="PROSITE" id="PS00399">
    <property type="entry name" value="SUCCINYL_COA_LIG_2"/>
    <property type="match status" value="1"/>
</dbReference>
<organism evidence="14 15">
    <name type="scientific">Labeo rohita</name>
    <name type="common">Indian major carp</name>
    <name type="synonym">Cyprinus rohita</name>
    <dbReference type="NCBI Taxonomy" id="84645"/>
    <lineage>
        <taxon>Eukaryota</taxon>
        <taxon>Metazoa</taxon>
        <taxon>Chordata</taxon>
        <taxon>Craniata</taxon>
        <taxon>Vertebrata</taxon>
        <taxon>Euteleostomi</taxon>
        <taxon>Actinopterygii</taxon>
        <taxon>Neopterygii</taxon>
        <taxon>Teleostei</taxon>
        <taxon>Ostariophysi</taxon>
        <taxon>Cypriniformes</taxon>
        <taxon>Cyprinidae</taxon>
        <taxon>Labeoninae</taxon>
        <taxon>Labeonini</taxon>
        <taxon>Labeo</taxon>
    </lineage>
</organism>
<feature type="binding site" evidence="11">
    <location>
        <begin position="834"/>
        <end position="836"/>
    </location>
    <ligand>
        <name>CoA</name>
        <dbReference type="ChEBI" id="CHEBI:57287"/>
    </ligand>
</feature>
<dbReference type="PRINTS" id="PR00081">
    <property type="entry name" value="GDHRDH"/>
</dbReference>
<evidence type="ECO:0000256" key="1">
    <source>
        <dbReference type="ARBA" id="ARBA00004141"/>
    </source>
</evidence>
<feature type="active site" description="Tele-phosphohistidine intermediate" evidence="11">
    <location>
        <position position="962"/>
    </location>
</feature>
<dbReference type="EMBL" id="QBIY01012653">
    <property type="protein sequence ID" value="RXN20054.1"/>
    <property type="molecule type" value="Genomic_DNA"/>
</dbReference>
<evidence type="ECO:0007829" key="16">
    <source>
        <dbReference type="PeptideAtlas" id="A0A498ML40"/>
    </source>
</evidence>
<dbReference type="InterPro" id="IPR003781">
    <property type="entry name" value="CoA-bd"/>
</dbReference>
<keyword evidence="6 12" id="KW-0812">Transmembrane</keyword>
<gene>
    <name evidence="11" type="primary">SUCLG1</name>
    <name evidence="14" type="ORF">ROHU_025356</name>
</gene>
<dbReference type="PANTHER" id="PTHR31102:SF23">
    <property type="entry name" value="SI:DKEY-162B23.4"/>
    <property type="match status" value="1"/>
</dbReference>
<keyword evidence="10 12" id="KW-0472">Membrane</keyword>
<dbReference type="FunFam" id="3.40.50.720:FF:000002">
    <property type="entry name" value="Succinate--CoA ligase [ADP-forming] subunit alpha"/>
    <property type="match status" value="1"/>
</dbReference>
<dbReference type="GO" id="GO:1902600">
    <property type="term" value="P:proton transmembrane transport"/>
    <property type="evidence" value="ECO:0007669"/>
    <property type="project" value="InterPro"/>
</dbReference>
<evidence type="ECO:0000256" key="6">
    <source>
        <dbReference type="ARBA" id="ARBA00022692"/>
    </source>
</evidence>
<dbReference type="InterPro" id="IPR006153">
    <property type="entry name" value="Cation/H_exchanger_TM"/>
</dbReference>
<dbReference type="Pfam" id="PF02629">
    <property type="entry name" value="CoA_binding"/>
    <property type="match status" value="1"/>
</dbReference>
<feature type="transmembrane region" description="Helical" evidence="12">
    <location>
        <begin position="651"/>
        <end position="670"/>
    </location>
</feature>
<evidence type="ECO:0000256" key="8">
    <source>
        <dbReference type="ARBA" id="ARBA00022989"/>
    </source>
</evidence>
<dbReference type="EC" id="6.2.1.5" evidence="11"/>
<dbReference type="PANTHER" id="PTHR31102">
    <property type="match status" value="1"/>
</dbReference>
<keyword evidence="16" id="KW-1267">Proteomics identification</keyword>
<comment type="catalytic activity">
    <reaction evidence="11">
        <text>succinate + ATP + CoA = succinyl-CoA + ADP + phosphate</text>
        <dbReference type="Rhea" id="RHEA:17661"/>
        <dbReference type="ChEBI" id="CHEBI:30031"/>
        <dbReference type="ChEBI" id="CHEBI:30616"/>
        <dbReference type="ChEBI" id="CHEBI:43474"/>
        <dbReference type="ChEBI" id="CHEBI:57287"/>
        <dbReference type="ChEBI" id="CHEBI:57292"/>
        <dbReference type="ChEBI" id="CHEBI:456216"/>
        <dbReference type="EC" id="6.2.1.5"/>
    </reaction>
</comment>
<feature type="transmembrane region" description="Helical" evidence="12">
    <location>
        <begin position="403"/>
        <end position="425"/>
    </location>
</feature>
<dbReference type="GO" id="GO:0016020">
    <property type="term" value="C:membrane"/>
    <property type="evidence" value="ECO:0007669"/>
    <property type="project" value="UniProtKB-SubCell"/>
</dbReference>
<comment type="subunit">
    <text evidence="11">Heterodimer of an alpha and a beta subunit. Different beta subunits determine nucleotide specificity. Together with the ATP-specific beta subunit SUCLA2, forms an ADP-forming succinyl-CoA synthetase (A-SCS). Together with the GTP-specific beta subunit SUCLG2 forms a GDP-forming succinyl-CoA synthetase (G-SCS).</text>
</comment>
<dbReference type="HAMAP" id="MF_01988">
    <property type="entry name" value="Succ_CoA_alpha"/>
    <property type="match status" value="1"/>
</dbReference>
<dbReference type="InterPro" id="IPR051843">
    <property type="entry name" value="CPA1_transporter"/>
</dbReference>
<dbReference type="GO" id="GO:0004775">
    <property type="term" value="F:succinate-CoA ligase (ADP-forming) activity"/>
    <property type="evidence" value="ECO:0007669"/>
    <property type="project" value="UniProtKB-UniRule"/>
</dbReference>
<keyword evidence="8 12" id="KW-1133">Transmembrane helix</keyword>
<evidence type="ECO:0000256" key="11">
    <source>
        <dbReference type="HAMAP-Rule" id="MF_03222"/>
    </source>
</evidence>
<evidence type="ECO:0000256" key="5">
    <source>
        <dbReference type="ARBA" id="ARBA00022598"/>
    </source>
</evidence>
<dbReference type="InterPro" id="IPR002347">
    <property type="entry name" value="SDR_fam"/>
</dbReference>
<dbReference type="InterPro" id="IPR016102">
    <property type="entry name" value="Succinyl-CoA_synth-like"/>
</dbReference>
<dbReference type="FunFam" id="3.40.50.720:FF:000084">
    <property type="entry name" value="Short-chain dehydrogenase reductase"/>
    <property type="match status" value="1"/>
</dbReference>
<dbReference type="Gene3D" id="3.40.50.261">
    <property type="entry name" value="Succinyl-CoA synthetase domains"/>
    <property type="match status" value="2"/>
</dbReference>
<feature type="binding site" evidence="11">
    <location>
        <begin position="755"/>
        <end position="758"/>
    </location>
    <ligand>
        <name>CoA</name>
        <dbReference type="ChEBI" id="CHEBI:57287"/>
    </ligand>
</feature>
<feature type="transmembrane region" description="Helical" evidence="12">
    <location>
        <begin position="590"/>
        <end position="612"/>
    </location>
</feature>
<feature type="transmembrane region" description="Helical" evidence="12">
    <location>
        <begin position="618"/>
        <end position="639"/>
    </location>
</feature>
<dbReference type="InterPro" id="IPR036291">
    <property type="entry name" value="NAD(P)-bd_dom_sf"/>
</dbReference>
<dbReference type="SUPFAM" id="SSF51735">
    <property type="entry name" value="NAD(P)-binding Rossmann-fold domains"/>
    <property type="match status" value="2"/>
</dbReference>
<dbReference type="SUPFAM" id="SSF52210">
    <property type="entry name" value="Succinyl-CoA synthetase domains"/>
    <property type="match status" value="1"/>
</dbReference>
<dbReference type="GO" id="GO:0016491">
    <property type="term" value="F:oxidoreductase activity"/>
    <property type="evidence" value="ECO:0007669"/>
    <property type="project" value="UniProtKB-KW"/>
</dbReference>
<dbReference type="Pfam" id="PF00999">
    <property type="entry name" value="Na_H_Exchanger"/>
    <property type="match status" value="1"/>
</dbReference>
<feature type="transmembrane region" description="Helical" evidence="12">
    <location>
        <begin position="344"/>
        <end position="367"/>
    </location>
</feature>
<dbReference type="InterPro" id="IPR005810">
    <property type="entry name" value="CoA_lig_alpha"/>
</dbReference>
<keyword evidence="15" id="KW-1185">Reference proteome</keyword>
<dbReference type="SMART" id="SM00881">
    <property type="entry name" value="CoA_binding"/>
    <property type="match status" value="1"/>
</dbReference>